<name>A0A5B8LDD8_9SPHN</name>
<dbReference type="Proteomes" id="UP000315673">
    <property type="component" value="Chromosome"/>
</dbReference>
<protein>
    <recommendedName>
        <fullName evidence="3">Glycoamylase-like domain-containing protein</fullName>
    </recommendedName>
</protein>
<keyword evidence="2" id="KW-1185">Reference proteome</keyword>
<sequence length="108" mass="12550">MAYFGKYDNGGDLIETAFMMQGLLTARQYFTRATPAEREIRDTVTTLWKGVEWDWYRQRPDSDFLYWHWSPNYGFYINHPLIGWNGSAIAYILAIASPTHGVPREPVA</sequence>
<dbReference type="KEGG" id="spai:FPZ24_00060"/>
<gene>
    <name evidence="1" type="ORF">FPZ24_00060</name>
</gene>
<evidence type="ECO:0008006" key="3">
    <source>
        <dbReference type="Google" id="ProtNLM"/>
    </source>
</evidence>
<dbReference type="OrthoDB" id="5937621at2"/>
<dbReference type="RefSeq" id="WP_146569144.1">
    <property type="nucleotide sequence ID" value="NZ_CP042306.1"/>
</dbReference>
<dbReference type="Gene3D" id="1.50.10.140">
    <property type="match status" value="1"/>
</dbReference>
<evidence type="ECO:0000313" key="2">
    <source>
        <dbReference type="Proteomes" id="UP000315673"/>
    </source>
</evidence>
<dbReference type="AlphaFoldDB" id="A0A5B8LDD8"/>
<accession>A0A5B8LDD8</accession>
<evidence type="ECO:0000313" key="1">
    <source>
        <dbReference type="EMBL" id="QDZ06063.1"/>
    </source>
</evidence>
<proteinExistence type="predicted"/>
<reference evidence="1 2" key="1">
    <citation type="submission" date="2019-07" db="EMBL/GenBank/DDBJ databases">
        <title>Full genome sequence of Sphingomonas sp. 4R-6-7(HKS19).</title>
        <authorList>
            <person name="Im W.-T."/>
        </authorList>
    </citation>
    <scope>NUCLEOTIDE SEQUENCE [LARGE SCALE GENOMIC DNA]</scope>
    <source>
        <strain evidence="1 2">HKS19</strain>
    </source>
</reference>
<dbReference type="EMBL" id="CP042306">
    <property type="protein sequence ID" value="QDZ06063.1"/>
    <property type="molecule type" value="Genomic_DNA"/>
</dbReference>
<organism evidence="1 2">
    <name type="scientific">Sphingomonas panacisoli</name>
    <dbReference type="NCBI Taxonomy" id="1813879"/>
    <lineage>
        <taxon>Bacteria</taxon>
        <taxon>Pseudomonadati</taxon>
        <taxon>Pseudomonadota</taxon>
        <taxon>Alphaproteobacteria</taxon>
        <taxon>Sphingomonadales</taxon>
        <taxon>Sphingomonadaceae</taxon>
        <taxon>Sphingomonas</taxon>
    </lineage>
</organism>